<sequence length="238" mass="26255">MNDPISKFKLLGLTFNIGNMVSVTVAAVFVFLFVFICSRKLQVIPSGKQNLLEMIVDFTNGIVNTSVEGAKAKAYGLFAFVLFVFIFISNQMGLLFQIDYNGVAYVKSPTSDPIVTLTLAAITLAWAHFAGVSKLGFKGYFSSTYLKPFKLWLPLNVFEELANFLTLGLRLYGNIFAGELLLGLLSKLALGYGVLGYIPSVLVAMIWEAFSIFIGSVQAFVFVTLTFVYISQKIQPEE</sequence>
<reference evidence="13 16" key="2">
    <citation type="journal article" date="2016" name="Syst. Appl. Microbiol.">
        <title>Genomic characterization of a fructophilic bee symbiont Lactobacillus kunkeei reveals its niche-specific adaptation.</title>
        <authorList>
            <person name="Maeno S."/>
            <person name="Tanizawa Y."/>
            <person name="Kanesaki Y."/>
            <person name="Kubota E."/>
            <person name="Kumar H."/>
            <person name="Dicks L."/>
            <person name="Salminen S."/>
            <person name="Nakagawa J."/>
            <person name="Arita M."/>
            <person name="Endo A."/>
        </authorList>
    </citation>
    <scope>NUCLEOTIDE SEQUENCE [LARGE SCALE GENOMIC DNA]</scope>
    <source>
        <strain evidence="13 16">FF30-6</strain>
    </source>
</reference>
<evidence type="ECO:0000256" key="6">
    <source>
        <dbReference type="ARBA" id="ARBA00022781"/>
    </source>
</evidence>
<dbReference type="GO" id="GO:0045259">
    <property type="term" value="C:proton-transporting ATP synthase complex"/>
    <property type="evidence" value="ECO:0007669"/>
    <property type="project" value="UniProtKB-KW"/>
</dbReference>
<dbReference type="EMBL" id="JXCY01000004">
    <property type="protein sequence ID" value="KOY76839.1"/>
    <property type="molecule type" value="Genomic_DNA"/>
</dbReference>
<evidence type="ECO:0000313" key="15">
    <source>
        <dbReference type="Proteomes" id="UP000037778"/>
    </source>
</evidence>
<accession>A0A0C3A222</accession>
<dbReference type="Proteomes" id="UP000037778">
    <property type="component" value="Unassembled WGS sequence"/>
</dbReference>
<dbReference type="NCBIfam" id="NF004479">
    <property type="entry name" value="PRK05815.1-4"/>
    <property type="match status" value="1"/>
</dbReference>
<feature type="transmembrane region" description="Helical" evidence="11">
    <location>
        <begin position="204"/>
        <end position="230"/>
    </location>
</feature>
<dbReference type="PROSITE" id="PS00449">
    <property type="entry name" value="ATPASE_A"/>
    <property type="match status" value="1"/>
</dbReference>
<gene>
    <name evidence="11 14" type="primary">atpB</name>
    <name evidence="13" type="ORF">FF306_00383</name>
    <name evidence="14" type="ORF">RZ71_12960</name>
</gene>
<evidence type="ECO:0000256" key="1">
    <source>
        <dbReference type="ARBA" id="ARBA00004141"/>
    </source>
</evidence>
<keyword evidence="4 11" id="KW-0138">CF(0)</keyword>
<comment type="caution">
    <text evidence="14">The sequence shown here is derived from an EMBL/GenBank/DDBJ whole genome shotgun (WGS) entry which is preliminary data.</text>
</comment>
<keyword evidence="10 11" id="KW-0066">ATP synthesis</keyword>
<evidence type="ECO:0000256" key="11">
    <source>
        <dbReference type="HAMAP-Rule" id="MF_01393"/>
    </source>
</evidence>
<dbReference type="InterPro" id="IPR035908">
    <property type="entry name" value="F0_ATP_A_sf"/>
</dbReference>
<dbReference type="NCBIfam" id="TIGR01131">
    <property type="entry name" value="ATP_synt_6_or_A"/>
    <property type="match status" value="1"/>
</dbReference>
<dbReference type="PRINTS" id="PR00123">
    <property type="entry name" value="ATPASEA"/>
</dbReference>
<feature type="transmembrane region" description="Helical" evidence="11">
    <location>
        <begin position="180"/>
        <end position="198"/>
    </location>
</feature>
<comment type="similarity">
    <text evidence="2 11 12">Belongs to the ATPase A chain family.</text>
</comment>
<dbReference type="Pfam" id="PF00119">
    <property type="entry name" value="ATP-synt_A"/>
    <property type="match status" value="1"/>
</dbReference>
<evidence type="ECO:0000313" key="16">
    <source>
        <dbReference type="Proteomes" id="UP000186588"/>
    </source>
</evidence>
<evidence type="ECO:0000256" key="8">
    <source>
        <dbReference type="ARBA" id="ARBA00023065"/>
    </source>
</evidence>
<dbReference type="GO" id="GO:0046933">
    <property type="term" value="F:proton-transporting ATP synthase activity, rotational mechanism"/>
    <property type="evidence" value="ECO:0007669"/>
    <property type="project" value="UniProtKB-UniRule"/>
</dbReference>
<dbReference type="GO" id="GO:0042777">
    <property type="term" value="P:proton motive force-driven plasma membrane ATP synthesis"/>
    <property type="evidence" value="ECO:0007669"/>
    <property type="project" value="TreeGrafter"/>
</dbReference>
<evidence type="ECO:0000256" key="2">
    <source>
        <dbReference type="ARBA" id="ARBA00006810"/>
    </source>
</evidence>
<dbReference type="Proteomes" id="UP000186588">
    <property type="component" value="Unassembled WGS sequence"/>
</dbReference>
<keyword evidence="8 11" id="KW-0406">Ion transport</keyword>
<keyword evidence="15" id="KW-1185">Reference proteome</keyword>
<evidence type="ECO:0000313" key="13">
    <source>
        <dbReference type="EMBL" id="GAT90288.1"/>
    </source>
</evidence>
<dbReference type="PANTHER" id="PTHR42823:SF3">
    <property type="entry name" value="ATP SYNTHASE SUBUNIT A, CHLOROPLASTIC"/>
    <property type="match status" value="1"/>
</dbReference>
<comment type="subcellular location">
    <subcellularLocation>
        <location evidence="11 12">Cell membrane</location>
        <topology evidence="11 12">Multi-pass membrane protein</topology>
    </subcellularLocation>
    <subcellularLocation>
        <location evidence="1">Membrane</location>
        <topology evidence="1">Multi-pass membrane protein</topology>
    </subcellularLocation>
</comment>
<dbReference type="HAMAP" id="MF_01393">
    <property type="entry name" value="ATP_synth_a_bact"/>
    <property type="match status" value="1"/>
</dbReference>
<evidence type="ECO:0000256" key="4">
    <source>
        <dbReference type="ARBA" id="ARBA00022547"/>
    </source>
</evidence>
<name>A0A0C3A222_9LACO</name>
<organism evidence="14 15">
    <name type="scientific">Apilactobacillus kunkeei</name>
    <dbReference type="NCBI Taxonomy" id="148814"/>
    <lineage>
        <taxon>Bacteria</taxon>
        <taxon>Bacillati</taxon>
        <taxon>Bacillota</taxon>
        <taxon>Bacilli</taxon>
        <taxon>Lactobacillales</taxon>
        <taxon>Lactobacillaceae</taxon>
        <taxon>Apilactobacillus</taxon>
    </lineage>
</organism>
<keyword evidence="5 11" id="KW-0812">Transmembrane</keyword>
<dbReference type="Gene3D" id="1.20.120.220">
    <property type="entry name" value="ATP synthase, F0 complex, subunit A"/>
    <property type="match status" value="1"/>
</dbReference>
<dbReference type="AlphaFoldDB" id="A0A0C3A222"/>
<dbReference type="EMBL" id="BDDX01000003">
    <property type="protein sequence ID" value="GAT90288.1"/>
    <property type="molecule type" value="Genomic_DNA"/>
</dbReference>
<keyword evidence="6 11" id="KW-0375">Hydrogen ion transport</keyword>
<evidence type="ECO:0000256" key="9">
    <source>
        <dbReference type="ARBA" id="ARBA00023136"/>
    </source>
</evidence>
<dbReference type="SUPFAM" id="SSF81336">
    <property type="entry name" value="F1F0 ATP synthase subunit A"/>
    <property type="match status" value="1"/>
</dbReference>
<keyword evidence="3 11" id="KW-0813">Transport</keyword>
<keyword evidence="11" id="KW-1003">Cell membrane</keyword>
<evidence type="ECO:0000256" key="7">
    <source>
        <dbReference type="ARBA" id="ARBA00022989"/>
    </source>
</evidence>
<feature type="transmembrane region" description="Helical" evidence="11">
    <location>
        <begin position="20"/>
        <end position="38"/>
    </location>
</feature>
<comment type="function">
    <text evidence="11 12">Key component of the proton channel; it plays a direct role in the translocation of protons across the membrane.</text>
</comment>
<proteinExistence type="inferred from homology"/>
<dbReference type="PANTHER" id="PTHR42823">
    <property type="entry name" value="ATP SYNTHASE SUBUNIT A, CHLOROPLASTIC"/>
    <property type="match status" value="1"/>
</dbReference>
<reference evidence="14 15" key="1">
    <citation type="journal article" date="2015" name="Genome Biol. Evol.">
        <title>Functionally Structured Genomes in Lactobacillus kunkeei Colonizing the Honey Crop and Food Products of Honeybees and Stingless Bees.</title>
        <authorList>
            <person name="Tamarit D."/>
            <person name="Ellegaard K.M."/>
            <person name="Wikander J."/>
            <person name="Olofsson T."/>
            <person name="Vasquez A."/>
            <person name="Andersson S.G."/>
        </authorList>
    </citation>
    <scope>NUCLEOTIDE SEQUENCE [LARGE SCALE GENOMIC DNA]</scope>
    <source>
        <strain evidence="14 15">LAko</strain>
    </source>
</reference>
<dbReference type="InterPro" id="IPR045082">
    <property type="entry name" value="ATP_syn_F0_a_bact/chloroplast"/>
</dbReference>
<dbReference type="CDD" id="cd00310">
    <property type="entry name" value="ATP-synt_Fo_a_6"/>
    <property type="match status" value="1"/>
</dbReference>
<keyword evidence="7 11" id="KW-1133">Transmembrane helix</keyword>
<evidence type="ECO:0000256" key="5">
    <source>
        <dbReference type="ARBA" id="ARBA00022692"/>
    </source>
</evidence>
<feature type="transmembrane region" description="Helical" evidence="11">
    <location>
        <begin position="114"/>
        <end position="137"/>
    </location>
</feature>
<evidence type="ECO:0000256" key="10">
    <source>
        <dbReference type="ARBA" id="ARBA00023310"/>
    </source>
</evidence>
<dbReference type="InterPro" id="IPR023011">
    <property type="entry name" value="ATP_synth_F0_asu_AS"/>
</dbReference>
<dbReference type="PATRIC" id="fig|148814.19.peg.462"/>
<dbReference type="InterPro" id="IPR000568">
    <property type="entry name" value="ATP_synth_F0_asu"/>
</dbReference>
<evidence type="ECO:0000256" key="12">
    <source>
        <dbReference type="RuleBase" id="RU000483"/>
    </source>
</evidence>
<dbReference type="GO" id="GO:0005886">
    <property type="term" value="C:plasma membrane"/>
    <property type="evidence" value="ECO:0007669"/>
    <property type="project" value="UniProtKB-SubCell"/>
</dbReference>
<evidence type="ECO:0000256" key="3">
    <source>
        <dbReference type="ARBA" id="ARBA00022448"/>
    </source>
</evidence>
<protein>
    <recommendedName>
        <fullName evidence="11 12">ATP synthase subunit a</fullName>
    </recommendedName>
    <alternativeName>
        <fullName evidence="11">ATP synthase F0 sector subunit a</fullName>
    </alternativeName>
    <alternativeName>
        <fullName evidence="11">F-ATPase subunit 6</fullName>
    </alternativeName>
</protein>
<keyword evidence="9 11" id="KW-0472">Membrane</keyword>
<evidence type="ECO:0000313" key="14">
    <source>
        <dbReference type="EMBL" id="KOY76839.1"/>
    </source>
</evidence>
<feature type="transmembrane region" description="Helical" evidence="11">
    <location>
        <begin position="74"/>
        <end position="94"/>
    </location>
</feature>